<dbReference type="STRING" id="337451.A0A3S3P603"/>
<dbReference type="InterPro" id="IPR056514">
    <property type="entry name" value="ARM_LIN_2nd"/>
</dbReference>
<evidence type="ECO:0000313" key="5">
    <source>
        <dbReference type="EMBL" id="RWR94175.1"/>
    </source>
</evidence>
<dbReference type="InterPro" id="IPR011989">
    <property type="entry name" value="ARM-like"/>
</dbReference>
<evidence type="ECO:0000313" key="6">
    <source>
        <dbReference type="Proteomes" id="UP000283530"/>
    </source>
</evidence>
<dbReference type="Gene3D" id="1.25.10.10">
    <property type="entry name" value="Leucine-rich Repeat Variant"/>
    <property type="match status" value="1"/>
</dbReference>
<dbReference type="InterPro" id="IPR056512">
    <property type="entry name" value="LIN_N"/>
</dbReference>
<keyword evidence="6" id="KW-1185">Reference proteome</keyword>
<dbReference type="Pfam" id="PF23628">
    <property type="entry name" value="ARM_LIN_C"/>
    <property type="match status" value="1"/>
</dbReference>
<feature type="repeat" description="WD" evidence="1">
    <location>
        <begin position="1070"/>
        <end position="1103"/>
    </location>
</feature>
<dbReference type="InterPro" id="IPR055566">
    <property type="entry name" value="ARM_LIN"/>
</dbReference>
<dbReference type="Gene3D" id="2.130.10.10">
    <property type="entry name" value="YVTN repeat-like/Quinoprotein amine dehydrogenase"/>
    <property type="match status" value="1"/>
</dbReference>
<reference evidence="5 6" key="1">
    <citation type="journal article" date="2019" name="Nat. Plants">
        <title>Stout camphor tree genome fills gaps in understanding of flowering plant genome evolution.</title>
        <authorList>
            <person name="Chaw S.M."/>
            <person name="Liu Y.C."/>
            <person name="Wu Y.W."/>
            <person name="Wang H.Y."/>
            <person name="Lin C.I."/>
            <person name="Wu C.S."/>
            <person name="Ke H.M."/>
            <person name="Chang L.Y."/>
            <person name="Hsu C.Y."/>
            <person name="Yang H.T."/>
            <person name="Sudianto E."/>
            <person name="Hsu M.H."/>
            <person name="Wu K.P."/>
            <person name="Wang L.N."/>
            <person name="Leebens-Mack J.H."/>
            <person name="Tsai I.J."/>
        </authorList>
    </citation>
    <scope>NUCLEOTIDE SEQUENCE [LARGE SCALE GENOMIC DNA]</scope>
    <source>
        <strain evidence="6">cv. Chaw 1501</strain>
        <tissue evidence="5">Young leaves</tissue>
    </source>
</reference>
<evidence type="ECO:0000259" key="4">
    <source>
        <dbReference type="Pfam" id="PF23654"/>
    </source>
</evidence>
<dbReference type="PROSITE" id="PS50082">
    <property type="entry name" value="WD_REPEATS_2"/>
    <property type="match status" value="2"/>
</dbReference>
<dbReference type="PANTHER" id="PTHR35549:SF2">
    <property type="entry name" value="TRANSDUCIN_WD40 REPEAT-LIKE SUPERFAMILY PROTEIN"/>
    <property type="match status" value="1"/>
</dbReference>
<name>A0A3S3P603_9MAGN</name>
<feature type="repeat" description="WD" evidence="1">
    <location>
        <begin position="1045"/>
        <end position="1067"/>
    </location>
</feature>
<dbReference type="InterPro" id="IPR015943">
    <property type="entry name" value="WD40/YVTN_repeat-like_dom_sf"/>
</dbReference>
<sequence>MASSSPIPRHRGRLDLDSIRVLVLSIDKQVHQFILDPNAWKSLKLKCASRLSIQKQEFFEFSEQSVLSNLYWGIEKVEIAIRADCSEEKSAHLTSSEQMLQVPALLNEDGRTGGVSNVYLICCAYFYLSLVRKLHGDEWQMTLHFLQALLVSPQLVRVEFMPEIWEGLFFPQIMSPDERGEDAIDEEIAQLARRYKDWMMYYRVVLYGETPRWIHGCGAASTHYKESSDSVYEKSAGTTNFDWVEKNNEVLHDVDLGLELQEDMKQEKTGLSSSILYTEEENEYADLEDVTSQHTKSNEVNHSDIKESSHIRCLQDMLKDSQSDMSIYIYSLEESDSEEKMQSCGISVKTPENIAGVLASRIGEGNMLAHCSIRPPECIILSSPEAFGCSMHEVAYELNSSSFFSSRSQSSVNELNLSILDLKDTDLCSFQNYCFKDEARKRRSPSDDFICFKHMSPTFDHESDFGRQELEKNLNEVCLNLESNSHIEVLRKFEKAVSALCSSEGLKKCEDAGFELSTVWEILKNETGTKYNLVKEVILAEWLNIISNSKEKRVVRALVDVLLVLISANGSLVEDIKKKESHMYDLASALKQNVHEAAILIYLLSPSTTEVKELEILPALLEVACKAKSCKDGPLSFPLTPATASIRMIEGLVTKCDYESNNLTLATITSPQILSRLMDAAKYVNLEEGSSLVTILISCMRFDGNCKNYLSQAIPVSTFLHLLESNKRHVKFAALDFFHEILRMPRSSATILLHQIRRLGKINIMHTLMACMQGSKPEYQLLAANLLLQLDMMENAHGRSVFREEAMEVLLESLASEGSPSTQALSAFILSNLGGTYAWSGEPYTVAWLLKKTGLTSSRHQNMIRNFDWSDPSLQDSTADACCSNIAKNIIKFGNSVFQALEKGLKSNIRTVSRDCLTTIAWLGSELALMDPNNLRYSATEILLGGIIHFLHPGKELDERLLACVSLYSYSSGKGMKNLMNYSGLTESLRHLSSITWMAEELLKVTDYFLPTKSQHGSCVHAQILEASHMGSGAVSALIYYKGQLYSGYADGSIKVWDIKGQTAKLVWEVKEHQKAVTCFAHFEPGDGLLSGSADKTVRVWHMCRKRLECMEVIEMKEVIQKIDTHGQLIFIITQSHGLKVCNGKRTIQTICRSKHVKCVAVASGKIFIGCTDSSIQEVDIVTAEMREIKATERSWWMQKQPINSIVLYKDWIYCASDTVEGSNFKEWRKCNGTQVSIPMERRTNVLALEVVEDFMYLNCSSSPTILQIWLREKHQKVGRLSAGGRITSLLTANGIVLCGTETGSIKGWIPF</sequence>
<comment type="caution">
    <text evidence="5">The sequence shown here is derived from an EMBL/GenBank/DDBJ whole genome shotgun (WGS) entry which is preliminary data.</text>
</comment>
<organism evidence="5 6">
    <name type="scientific">Cinnamomum micranthum f. kanehirae</name>
    <dbReference type="NCBI Taxonomy" id="337451"/>
    <lineage>
        <taxon>Eukaryota</taxon>
        <taxon>Viridiplantae</taxon>
        <taxon>Streptophyta</taxon>
        <taxon>Embryophyta</taxon>
        <taxon>Tracheophyta</taxon>
        <taxon>Spermatophyta</taxon>
        <taxon>Magnoliopsida</taxon>
        <taxon>Magnoliidae</taxon>
        <taxon>Laurales</taxon>
        <taxon>Lauraceae</taxon>
        <taxon>Cinnamomum</taxon>
    </lineage>
</organism>
<dbReference type="SMART" id="SM00320">
    <property type="entry name" value="WD40"/>
    <property type="match status" value="3"/>
</dbReference>
<dbReference type="EMBL" id="QPKB01000010">
    <property type="protein sequence ID" value="RWR94175.1"/>
    <property type="molecule type" value="Genomic_DNA"/>
</dbReference>
<dbReference type="Pfam" id="PF23654">
    <property type="entry name" value="ARM_LIN_2nd"/>
    <property type="match status" value="1"/>
</dbReference>
<feature type="domain" description="Putative E3 ubiquitin-protein ligase LIN ARM-like" evidence="3">
    <location>
        <begin position="652"/>
        <end position="1005"/>
    </location>
</feature>
<proteinExistence type="predicted"/>
<dbReference type="InterPro" id="IPR001680">
    <property type="entry name" value="WD40_rpt"/>
</dbReference>
<dbReference type="InterPro" id="IPR036322">
    <property type="entry name" value="WD40_repeat_dom_sf"/>
</dbReference>
<dbReference type="SUPFAM" id="SSF48371">
    <property type="entry name" value="ARM repeat"/>
    <property type="match status" value="1"/>
</dbReference>
<keyword evidence="1" id="KW-0853">WD repeat</keyword>
<dbReference type="Pfam" id="PF00400">
    <property type="entry name" value="WD40"/>
    <property type="match status" value="1"/>
</dbReference>
<dbReference type="InterPro" id="IPR016024">
    <property type="entry name" value="ARM-type_fold"/>
</dbReference>
<accession>A0A3S3P603</accession>
<feature type="domain" description="Putative E3 ubiquitin-protein ligase LIN ARM repeats" evidence="4">
    <location>
        <begin position="488"/>
        <end position="650"/>
    </location>
</feature>
<dbReference type="SUPFAM" id="SSF50978">
    <property type="entry name" value="WD40 repeat-like"/>
    <property type="match status" value="1"/>
</dbReference>
<dbReference type="OrthoDB" id="6262491at2759"/>
<dbReference type="Proteomes" id="UP000283530">
    <property type="component" value="Unassembled WGS sequence"/>
</dbReference>
<dbReference type="PANTHER" id="PTHR35549">
    <property type="entry name" value="OS04G0584500 PROTEIN"/>
    <property type="match status" value="1"/>
</dbReference>
<dbReference type="Pfam" id="PF23568">
    <property type="entry name" value="ARM_LIN"/>
    <property type="match status" value="1"/>
</dbReference>
<evidence type="ECO:0000256" key="1">
    <source>
        <dbReference type="PROSITE-ProRule" id="PRU00221"/>
    </source>
</evidence>
<feature type="domain" description="Putative E3 ubiquitin-protein ligase LIN N-terminal" evidence="2">
    <location>
        <begin position="20"/>
        <end position="174"/>
    </location>
</feature>
<dbReference type="PROSITE" id="PS50294">
    <property type="entry name" value="WD_REPEATS_REGION"/>
    <property type="match status" value="1"/>
</dbReference>
<protein>
    <submittedName>
        <fullName evidence="5">WD40 repeat</fullName>
    </submittedName>
</protein>
<evidence type="ECO:0000259" key="3">
    <source>
        <dbReference type="Pfam" id="PF23628"/>
    </source>
</evidence>
<evidence type="ECO:0000259" key="2">
    <source>
        <dbReference type="Pfam" id="PF23568"/>
    </source>
</evidence>
<gene>
    <name evidence="5" type="ORF">CKAN_02345600</name>
</gene>